<dbReference type="Pfam" id="PF19051">
    <property type="entry name" value="GFO_IDH_MocA_C2"/>
    <property type="match status" value="1"/>
</dbReference>
<dbReference type="PANTHER" id="PTHR43818">
    <property type="entry name" value="BCDNA.GH03377"/>
    <property type="match status" value="1"/>
</dbReference>
<evidence type="ECO:0000259" key="1">
    <source>
        <dbReference type="Pfam" id="PF01408"/>
    </source>
</evidence>
<feature type="domain" description="Gfo/Idh/MocA-like oxidoreductase bacterial type C-terminal" evidence="2">
    <location>
        <begin position="170"/>
        <end position="388"/>
    </location>
</feature>
<accession>H5SJX3</accession>
<proteinExistence type="predicted"/>
<dbReference type="InterPro" id="IPR000683">
    <property type="entry name" value="Gfo/Idh/MocA-like_OxRdtase_N"/>
</dbReference>
<evidence type="ECO:0000313" key="3">
    <source>
        <dbReference type="EMBL" id="BAL56459.1"/>
    </source>
</evidence>
<dbReference type="InterPro" id="IPR050463">
    <property type="entry name" value="Gfo/Idh/MocA_oxidrdct_glycsds"/>
</dbReference>
<evidence type="ECO:0000259" key="2">
    <source>
        <dbReference type="Pfam" id="PF19051"/>
    </source>
</evidence>
<sequence>MRLAIIGCGGIGRHHYNVFTSHAGTMCEVVAIADPYRKQIDEFQAMAKRSFDAYSDYRRILERKDIDAVIVSTPDHWHARITIDACESGKHVYVEKPTSHNVVEGLAMVNAAREHKRVVMVGLQQRSGEHFQEAVEIVRSGKLGKITMVHCWNMDNESPDGIGNPPDSDPPPGLDWDMWLGPAPKRPYNPNRCLYHFRWFWDYAGGKVTDWGVHLIDIALWAMGEHNPLEVSASGGKFALRDNRETPDTVECLWRFKDWLLIYSHRAANSFPANGRGYGTMFFGTNGSLFVDRGGLQVHPEKERIPAYQRGGSPQSEPHAVNFIRAIREGVPLACDILTGVRSTIVPLLGNIAYRTGRTIRWDAQKAQIIGDKEANALLARNWRAPWGIPKRYIKPIG</sequence>
<feature type="domain" description="Gfo/Idh/MocA-like oxidoreductase N-terminal" evidence="1">
    <location>
        <begin position="2"/>
        <end position="122"/>
    </location>
</feature>
<dbReference type="InterPro" id="IPR036291">
    <property type="entry name" value="NAD(P)-bd_dom_sf"/>
</dbReference>
<dbReference type="InterPro" id="IPR043906">
    <property type="entry name" value="Gfo/Idh/MocA_OxRdtase_bact_C"/>
</dbReference>
<gene>
    <name evidence="3" type="ORF">HGMM_F38G10C09</name>
</gene>
<dbReference type="SUPFAM" id="SSF55347">
    <property type="entry name" value="Glyceraldehyde-3-phosphate dehydrogenase-like, C-terminal domain"/>
    <property type="match status" value="1"/>
</dbReference>
<dbReference type="Gene3D" id="3.40.50.720">
    <property type="entry name" value="NAD(P)-binding Rossmann-like Domain"/>
    <property type="match status" value="1"/>
</dbReference>
<reference evidence="3" key="1">
    <citation type="journal article" date="2005" name="Environ. Microbiol.">
        <title>Genetic and functional properties of uncultivated thermophilic crenarchaeotes from a subsurface gold mine as revealed by analysis of genome fragments.</title>
        <authorList>
            <person name="Nunoura T."/>
            <person name="Hirayama H."/>
            <person name="Takami H."/>
            <person name="Oida H."/>
            <person name="Nishi S."/>
            <person name="Shimamura S."/>
            <person name="Suzuki Y."/>
            <person name="Inagaki F."/>
            <person name="Takai K."/>
            <person name="Nealson K.H."/>
            <person name="Horikoshi K."/>
        </authorList>
    </citation>
    <scope>NUCLEOTIDE SEQUENCE</scope>
</reference>
<reference evidence="3" key="2">
    <citation type="journal article" date="2012" name="PLoS ONE">
        <title>A Deeply Branching Thermophilic Bacterium with an Ancient Acetyl-CoA Pathway Dominates a Subsurface Ecosystem.</title>
        <authorList>
            <person name="Takami H."/>
            <person name="Noguchi H."/>
            <person name="Takaki Y."/>
            <person name="Uchiyama I."/>
            <person name="Toyoda A."/>
            <person name="Nishi S."/>
            <person name="Chee G.-J."/>
            <person name="Arai W."/>
            <person name="Nunoura T."/>
            <person name="Itoh T."/>
            <person name="Hattori M."/>
            <person name="Takai K."/>
        </authorList>
    </citation>
    <scope>NUCLEOTIDE SEQUENCE</scope>
</reference>
<organism evidence="3">
    <name type="scientific">uncultured prokaryote</name>
    <dbReference type="NCBI Taxonomy" id="198431"/>
    <lineage>
        <taxon>unclassified sequences</taxon>
        <taxon>environmental samples</taxon>
    </lineage>
</organism>
<protein>
    <submittedName>
        <fullName evidence="3">Oxidoreductase</fullName>
    </submittedName>
</protein>
<dbReference type="Gene3D" id="3.30.360.10">
    <property type="entry name" value="Dihydrodipicolinate Reductase, domain 2"/>
    <property type="match status" value="1"/>
</dbReference>
<dbReference type="SUPFAM" id="SSF51735">
    <property type="entry name" value="NAD(P)-binding Rossmann-fold domains"/>
    <property type="match status" value="1"/>
</dbReference>
<name>H5SJX3_9ZZZZ</name>
<dbReference type="EMBL" id="AP011748">
    <property type="protein sequence ID" value="BAL56459.1"/>
    <property type="molecule type" value="Genomic_DNA"/>
</dbReference>
<dbReference type="GO" id="GO:0000166">
    <property type="term" value="F:nucleotide binding"/>
    <property type="evidence" value="ECO:0007669"/>
    <property type="project" value="InterPro"/>
</dbReference>
<dbReference type="Pfam" id="PF01408">
    <property type="entry name" value="GFO_IDH_MocA"/>
    <property type="match status" value="1"/>
</dbReference>
<dbReference type="AlphaFoldDB" id="H5SJX3"/>
<dbReference type="PANTHER" id="PTHR43818:SF5">
    <property type="entry name" value="OXIDOREDUCTASE FAMILY PROTEIN"/>
    <property type="match status" value="1"/>
</dbReference>